<dbReference type="InterPro" id="IPR051012">
    <property type="entry name" value="CellSynth/LPSAsmb/PSIAsmb"/>
</dbReference>
<sequence>DDALEEIKTALEIKISPDVYRILGEIYFNKGVIDLAIRNFRESITLDPSLAEGHFLLGFALGEKGRIDESLEQVKKAIALNPALAQFEPNLPIDIKEHKGHWEFLKEQLGTPKISKNEYQVHFNLGMTYRNKGLFSEAKREFEECLKFQPDNPDLQLALGEVDLFLGKFDSALEFIQKAYEFDFDSPICVNTWGAACCLKGDLAEAAKLFDKALALQNNHTAALNNLAVVESNLNNSAKALDYYKKAIDCGCAEARYNLGMHYLRLGEHENALKSFSG</sequence>
<gene>
    <name evidence="3" type="ORF">S12H4_31329</name>
</gene>
<dbReference type="AlphaFoldDB" id="X1UXH8"/>
<dbReference type="Pfam" id="PF13424">
    <property type="entry name" value="TPR_12"/>
    <property type="match status" value="1"/>
</dbReference>
<dbReference type="PROSITE" id="PS50005">
    <property type="entry name" value="TPR"/>
    <property type="match status" value="4"/>
</dbReference>
<protein>
    <submittedName>
        <fullName evidence="3">Uncharacterized protein</fullName>
    </submittedName>
</protein>
<feature type="non-terminal residue" evidence="3">
    <location>
        <position position="1"/>
    </location>
</feature>
<organism evidence="3">
    <name type="scientific">marine sediment metagenome</name>
    <dbReference type="NCBI Taxonomy" id="412755"/>
    <lineage>
        <taxon>unclassified sequences</taxon>
        <taxon>metagenomes</taxon>
        <taxon>ecological metagenomes</taxon>
    </lineage>
</organism>
<keyword evidence="2" id="KW-0802">TPR repeat</keyword>
<dbReference type="PROSITE" id="PS50293">
    <property type="entry name" value="TPR_REGION"/>
    <property type="match status" value="1"/>
</dbReference>
<evidence type="ECO:0000256" key="1">
    <source>
        <dbReference type="ARBA" id="ARBA00022737"/>
    </source>
</evidence>
<reference evidence="3" key="1">
    <citation type="journal article" date="2014" name="Front. Microbiol.">
        <title>High frequency of phylogenetically diverse reductive dehalogenase-homologous genes in deep subseafloor sedimentary metagenomes.</title>
        <authorList>
            <person name="Kawai M."/>
            <person name="Futagami T."/>
            <person name="Toyoda A."/>
            <person name="Takaki Y."/>
            <person name="Nishi S."/>
            <person name="Hori S."/>
            <person name="Arai W."/>
            <person name="Tsubouchi T."/>
            <person name="Morono Y."/>
            <person name="Uchiyama I."/>
            <person name="Ito T."/>
            <person name="Fujiyama A."/>
            <person name="Inagaki F."/>
            <person name="Takami H."/>
        </authorList>
    </citation>
    <scope>NUCLEOTIDE SEQUENCE</scope>
    <source>
        <strain evidence="3">Expedition CK06-06</strain>
    </source>
</reference>
<dbReference type="SMART" id="SM00028">
    <property type="entry name" value="TPR"/>
    <property type="match status" value="6"/>
</dbReference>
<proteinExistence type="predicted"/>
<dbReference type="PANTHER" id="PTHR45586:SF1">
    <property type="entry name" value="LIPOPOLYSACCHARIDE ASSEMBLY PROTEIN B"/>
    <property type="match status" value="1"/>
</dbReference>
<keyword evidence="1" id="KW-0677">Repeat</keyword>
<accession>X1UXH8</accession>
<dbReference type="InterPro" id="IPR011990">
    <property type="entry name" value="TPR-like_helical_dom_sf"/>
</dbReference>
<dbReference type="Gene3D" id="1.25.40.10">
    <property type="entry name" value="Tetratricopeptide repeat domain"/>
    <property type="match status" value="1"/>
</dbReference>
<dbReference type="InterPro" id="IPR019734">
    <property type="entry name" value="TPR_rpt"/>
</dbReference>
<dbReference type="EMBL" id="BARW01018276">
    <property type="protein sequence ID" value="GAI97059.1"/>
    <property type="molecule type" value="Genomic_DNA"/>
</dbReference>
<feature type="non-terminal residue" evidence="3">
    <location>
        <position position="278"/>
    </location>
</feature>
<dbReference type="SUPFAM" id="SSF48452">
    <property type="entry name" value="TPR-like"/>
    <property type="match status" value="1"/>
</dbReference>
<dbReference type="Pfam" id="PF13414">
    <property type="entry name" value="TPR_11"/>
    <property type="match status" value="1"/>
</dbReference>
<comment type="caution">
    <text evidence="3">The sequence shown here is derived from an EMBL/GenBank/DDBJ whole genome shotgun (WGS) entry which is preliminary data.</text>
</comment>
<evidence type="ECO:0000256" key="2">
    <source>
        <dbReference type="ARBA" id="ARBA00022803"/>
    </source>
</evidence>
<name>X1UXH8_9ZZZZ</name>
<evidence type="ECO:0000313" key="3">
    <source>
        <dbReference type="EMBL" id="GAI97059.1"/>
    </source>
</evidence>
<dbReference type="Pfam" id="PF13181">
    <property type="entry name" value="TPR_8"/>
    <property type="match status" value="2"/>
</dbReference>
<dbReference type="PANTHER" id="PTHR45586">
    <property type="entry name" value="TPR REPEAT-CONTAINING PROTEIN PA4667"/>
    <property type="match status" value="1"/>
</dbReference>